<feature type="signal peptide" evidence="1">
    <location>
        <begin position="1"/>
        <end position="19"/>
    </location>
</feature>
<dbReference type="Proteomes" id="UP000676409">
    <property type="component" value="Chromosome"/>
</dbReference>
<evidence type="ECO:0000313" key="3">
    <source>
        <dbReference type="Proteomes" id="UP000676409"/>
    </source>
</evidence>
<dbReference type="SUPFAM" id="SSF51004">
    <property type="entry name" value="C-terminal (heme d1) domain of cytochrome cd1-nitrite reductase"/>
    <property type="match status" value="1"/>
</dbReference>
<keyword evidence="1" id="KW-0732">Signal</keyword>
<dbReference type="KEGG" id="caul:KCG34_24865"/>
<sequence>MLKMIRPALALSALLLLGAASPPLPLKLVKDVPFGSSSGRFDYASLDPKTGLLFVADLAGGHVRVFDVRQERLAGSIDSVQAAHGVLAVPELGRVYASATSADQVVAIDEAAMKIVARIPAGHYPDGIAWEPKGRKLYVSDEHGDSVTVIDAAANRRLATIPLGGEVGNTQYDPGSGLIYSNEQTHDVLVGIDPKTDRVISREALKGCRGAHGLQIVQKPHLALIACEDNATLVAFSLDRHVQLAQAPIGADPDVLAYDDQAGRLYVSAESGVVSVFQVGAAGVTKLGQAFLADNAHVVAVDPASHRVFFPLRKGAAMRIMTPGQGPS</sequence>
<dbReference type="EMBL" id="CP073078">
    <property type="protein sequence ID" value="QUD88221.1"/>
    <property type="molecule type" value="Genomic_DNA"/>
</dbReference>
<dbReference type="InterPro" id="IPR011048">
    <property type="entry name" value="Haem_d1_sf"/>
</dbReference>
<proteinExistence type="predicted"/>
<evidence type="ECO:0000256" key="1">
    <source>
        <dbReference type="SAM" id="SignalP"/>
    </source>
</evidence>
<reference evidence="2" key="1">
    <citation type="submission" date="2021-04" db="EMBL/GenBank/DDBJ databases">
        <title>The complete genome sequence of Caulobacter sp. S6.</title>
        <authorList>
            <person name="Tang Y."/>
            <person name="Ouyang W."/>
            <person name="Liu Q."/>
            <person name="Huang B."/>
            <person name="Guo Z."/>
            <person name="Lei P."/>
        </authorList>
    </citation>
    <scope>NUCLEOTIDE SEQUENCE</scope>
    <source>
        <strain evidence="2">S6</strain>
    </source>
</reference>
<dbReference type="PANTHER" id="PTHR47197:SF3">
    <property type="entry name" value="DIHYDRO-HEME D1 DEHYDROGENASE"/>
    <property type="match status" value="1"/>
</dbReference>
<accession>A0A975FZV4</accession>
<dbReference type="InterPro" id="IPR051200">
    <property type="entry name" value="Host-pathogen_enzymatic-act"/>
</dbReference>
<gene>
    <name evidence="2" type="ORF">KCG34_24865</name>
</gene>
<feature type="chain" id="PRO_5037708893" description="YncE family protein" evidence="1">
    <location>
        <begin position="20"/>
        <end position="328"/>
    </location>
</feature>
<keyword evidence="3" id="KW-1185">Reference proteome</keyword>
<dbReference type="RefSeq" id="WP_211938272.1">
    <property type="nucleotide sequence ID" value="NZ_CP073078.1"/>
</dbReference>
<evidence type="ECO:0008006" key="4">
    <source>
        <dbReference type="Google" id="ProtNLM"/>
    </source>
</evidence>
<dbReference type="InterPro" id="IPR015943">
    <property type="entry name" value="WD40/YVTN_repeat-like_dom_sf"/>
</dbReference>
<dbReference type="PANTHER" id="PTHR47197">
    <property type="entry name" value="PROTEIN NIRF"/>
    <property type="match status" value="1"/>
</dbReference>
<dbReference type="Gene3D" id="2.130.10.10">
    <property type="entry name" value="YVTN repeat-like/Quinoprotein amine dehydrogenase"/>
    <property type="match status" value="1"/>
</dbReference>
<dbReference type="NCBIfam" id="TIGR02276">
    <property type="entry name" value="beta_rpt_yvtn"/>
    <property type="match status" value="1"/>
</dbReference>
<organism evidence="2 3">
    <name type="scientific">Phenylobacterium montanum</name>
    <dbReference type="NCBI Taxonomy" id="2823693"/>
    <lineage>
        <taxon>Bacteria</taxon>
        <taxon>Pseudomonadati</taxon>
        <taxon>Pseudomonadota</taxon>
        <taxon>Alphaproteobacteria</taxon>
        <taxon>Caulobacterales</taxon>
        <taxon>Caulobacteraceae</taxon>
        <taxon>Phenylobacterium</taxon>
    </lineage>
</organism>
<name>A0A975FZV4_9CAUL</name>
<protein>
    <recommendedName>
        <fullName evidence="4">YncE family protein</fullName>
    </recommendedName>
</protein>
<evidence type="ECO:0000313" key="2">
    <source>
        <dbReference type="EMBL" id="QUD88221.1"/>
    </source>
</evidence>
<dbReference type="InterPro" id="IPR011964">
    <property type="entry name" value="YVTN_b-propeller_repeat"/>
</dbReference>
<dbReference type="AlphaFoldDB" id="A0A975FZV4"/>